<dbReference type="InterPro" id="IPR017853">
    <property type="entry name" value="GH"/>
</dbReference>
<dbReference type="Pfam" id="PF12904">
    <property type="entry name" value="Collagen_bind_2"/>
    <property type="match status" value="1"/>
</dbReference>
<accession>A0A543DZF4</accession>
<dbReference type="SUPFAM" id="SSF51445">
    <property type="entry name" value="(Trans)glycosidases"/>
    <property type="match status" value="1"/>
</dbReference>
<dbReference type="InterPro" id="IPR024749">
    <property type="entry name" value="Collagen-bd_put"/>
</dbReference>
<dbReference type="Proteomes" id="UP000315677">
    <property type="component" value="Unassembled WGS sequence"/>
</dbReference>
<gene>
    <name evidence="3" type="ORF">FB558_1515</name>
</gene>
<dbReference type="EMBL" id="VFPA01000001">
    <property type="protein sequence ID" value="TQM14741.1"/>
    <property type="molecule type" value="Genomic_DNA"/>
</dbReference>
<evidence type="ECO:0000259" key="2">
    <source>
        <dbReference type="Pfam" id="PF13204"/>
    </source>
</evidence>
<name>A0A543DZF4_9PSEU</name>
<proteinExistence type="predicted"/>
<feature type="domain" description="Apiosidase-like catalytic" evidence="2">
    <location>
        <begin position="13"/>
        <end position="322"/>
    </location>
</feature>
<keyword evidence="4" id="KW-1185">Reference proteome</keyword>
<dbReference type="InterPro" id="IPR025277">
    <property type="entry name" value="Apiosidase-like_cat_dom"/>
</dbReference>
<organism evidence="3 4">
    <name type="scientific">Pseudonocardia kunmingensis</name>
    <dbReference type="NCBI Taxonomy" id="630975"/>
    <lineage>
        <taxon>Bacteria</taxon>
        <taxon>Bacillati</taxon>
        <taxon>Actinomycetota</taxon>
        <taxon>Actinomycetes</taxon>
        <taxon>Pseudonocardiales</taxon>
        <taxon>Pseudonocardiaceae</taxon>
        <taxon>Pseudonocardia</taxon>
    </lineage>
</organism>
<evidence type="ECO:0000313" key="4">
    <source>
        <dbReference type="Proteomes" id="UP000315677"/>
    </source>
</evidence>
<dbReference type="Pfam" id="PF13204">
    <property type="entry name" value="Apiosidase"/>
    <property type="match status" value="1"/>
</dbReference>
<sequence>MGEHSYVTAVGADGRYFEDQHGTPLLVFGDSPWAGPVRWSPPQAEHYFANREAHGFNASIVSLIGSRANGGPGDDGRTHDGILPFVGGDVTRWNEPYWQRVDELVRAACAHGNTLFLYPIDGWTVSTVFRGAAPEDAHRFGVMVAERYARFPNIVWMTGGDHFPHDVTGRHDSPPEHDARFEQVLRGIRSTGDTRLFSIQLGYPASVSTDSPMWEPHVDFNFVYTYLPTYRAVLDGHARDRRPALLMEANYEGENNLPGTPVTDDEVLRRQMGWALTSGSPGYFYGSDDWELPPGWETRLDTPAVGQLGRMREFFAALPWWELAPVEPGEVIVAGRGEPVGSDAEVGVMADDHVTAARTGDTLVAYVPTARTLTVDPATLAQPPTARWVDAADATAPPVEARLDPPGAVTTPGRNAADGEDWLLVLRLRS</sequence>
<reference evidence="3 4" key="1">
    <citation type="submission" date="2019-06" db="EMBL/GenBank/DDBJ databases">
        <title>Sequencing the genomes of 1000 actinobacteria strains.</title>
        <authorList>
            <person name="Klenk H.-P."/>
        </authorList>
    </citation>
    <scope>NUCLEOTIDE SEQUENCE [LARGE SCALE GENOMIC DNA]</scope>
    <source>
        <strain evidence="3 4">DSM 45301</strain>
    </source>
</reference>
<dbReference type="Gene3D" id="3.20.20.80">
    <property type="entry name" value="Glycosidases"/>
    <property type="match status" value="1"/>
</dbReference>
<evidence type="ECO:0000259" key="1">
    <source>
        <dbReference type="Pfam" id="PF12904"/>
    </source>
</evidence>
<evidence type="ECO:0000313" key="3">
    <source>
        <dbReference type="EMBL" id="TQM14741.1"/>
    </source>
</evidence>
<dbReference type="PANTHER" id="PTHR37836">
    <property type="entry name" value="LMO1036 PROTEIN"/>
    <property type="match status" value="1"/>
</dbReference>
<dbReference type="PANTHER" id="PTHR37836:SF2">
    <property type="entry name" value="DUF4038 DOMAIN-CONTAINING PROTEIN"/>
    <property type="match status" value="1"/>
</dbReference>
<dbReference type="AlphaFoldDB" id="A0A543DZF4"/>
<protein>
    <submittedName>
        <fullName evidence="3">Collagenase-like protein with putative collagen-binding domain</fullName>
    </submittedName>
</protein>
<feature type="domain" description="Putative collagen-binding" evidence="1">
    <location>
        <begin position="350"/>
        <end position="426"/>
    </location>
</feature>
<comment type="caution">
    <text evidence="3">The sequence shown here is derived from an EMBL/GenBank/DDBJ whole genome shotgun (WGS) entry which is preliminary data.</text>
</comment>